<reference evidence="5 6" key="1">
    <citation type="submission" date="2018-05" db="EMBL/GenBank/DDBJ databases">
        <title>Genome sequencing, assembly and analysis of the novel insecticidal bacterium, Chromobacterium phragmitis.</title>
        <authorList>
            <person name="Sparks M.E."/>
            <person name="Blackburn M.B."/>
            <person name="Gundersen-Rindal D.E."/>
        </authorList>
    </citation>
    <scope>NUCLEOTIDE SEQUENCE [LARGE SCALE GENOMIC DNA]</scope>
    <source>
        <strain evidence="5">IIBBL 274-1</strain>
    </source>
</reference>
<sequence length="563" mass="60736">MRTDAPLLPAQLASLFQRLSPEVEDRVLALIGELGNANLAGHVCLPLAHRAESASLRNSPLVGRPGDYAPLILDDAGRLYFARHWHDEDRLAQGLMRLAQPVPPPDEARLADLLSRLFPGDGGQDRQKLAAALAARQRLMVISGGPGTGKTTTVVRLLALLAAMSPRPLVMAMAAPTGKAAARLSESVRAARDRLDVDDAVRRQLPAQAETLHRLLGLRPGAEAPRHHAGNPLPLDVLVVDEASMIDLSLMARMVAALPSQARLILLGDRDQLSSVEAGAVLGELCGRIAYRADTVDWLRRVAGGSLDGDAAPGGTLTDCVALLTRSHRFGADSGIGELARRVNAGEGRASLLTLDDANWPDVWRQEAACDADLLARRRGYLDAVAAGADADEVQRAFSAFMLLAAERRQVADCNRRVERELEAAGIKQPGRDWYPGRPVMIGENDYGLSLFNGDIGFALQRPSGLRVLFPSADGGWREFSPGRLPAHETVFAMTVHKSQGSEYDEVWLQLPQQAGALLNRALLYTAITRARLRFAAVGDADVWLRGAELAPRRDSGLGDRLR</sequence>
<dbReference type="InterPro" id="IPR006344">
    <property type="entry name" value="RecD"/>
</dbReference>
<gene>
    <name evidence="3 5" type="primary">recD</name>
    <name evidence="5" type="ORF">DK843_16635</name>
</gene>
<evidence type="ECO:0000256" key="2">
    <source>
        <dbReference type="ARBA" id="ARBA00022840"/>
    </source>
</evidence>
<keyword evidence="3" id="KW-0234">DNA repair</keyword>
<dbReference type="GO" id="GO:0043139">
    <property type="term" value="F:5'-3' DNA helicase activity"/>
    <property type="evidence" value="ECO:0007669"/>
    <property type="project" value="UniProtKB-UniRule"/>
</dbReference>
<keyword evidence="3" id="KW-0227">DNA damage</keyword>
<dbReference type="Proteomes" id="UP000252038">
    <property type="component" value="Chromosome"/>
</dbReference>
<comment type="subunit">
    <text evidence="3">Heterotrimer of RecB, RecC and RecD. All subunits contribute to DNA-binding.</text>
</comment>
<dbReference type="RefSeq" id="WP_114073827.1">
    <property type="nucleotide sequence ID" value="NZ_CP029554.1"/>
</dbReference>
<keyword evidence="3" id="KW-0347">Helicase</keyword>
<dbReference type="InterPro" id="IPR003593">
    <property type="entry name" value="AAA+_ATPase"/>
</dbReference>
<feature type="binding site" evidence="3">
    <location>
        <begin position="144"/>
        <end position="151"/>
    </location>
    <ligand>
        <name>ATP</name>
        <dbReference type="ChEBI" id="CHEBI:30616"/>
    </ligand>
</feature>
<dbReference type="SMART" id="SM00382">
    <property type="entry name" value="AAA"/>
    <property type="match status" value="1"/>
</dbReference>
<keyword evidence="1 3" id="KW-0547">Nucleotide-binding</keyword>
<dbReference type="EC" id="5.6.2.3" evidence="3"/>
<comment type="catalytic activity">
    <reaction evidence="3">
        <text>ATP + H2O = ADP + phosphate + H(+)</text>
        <dbReference type="Rhea" id="RHEA:13065"/>
        <dbReference type="ChEBI" id="CHEBI:15377"/>
        <dbReference type="ChEBI" id="CHEBI:15378"/>
        <dbReference type="ChEBI" id="CHEBI:30616"/>
        <dbReference type="ChEBI" id="CHEBI:43474"/>
        <dbReference type="ChEBI" id="CHEBI:456216"/>
        <dbReference type="EC" id="5.6.2.3"/>
    </reaction>
</comment>
<dbReference type="GO" id="GO:0003677">
    <property type="term" value="F:DNA binding"/>
    <property type="evidence" value="ECO:0007669"/>
    <property type="project" value="UniProtKB-UniRule"/>
</dbReference>
<dbReference type="NCBIfam" id="TIGR01447">
    <property type="entry name" value="recD"/>
    <property type="match status" value="1"/>
</dbReference>
<comment type="miscellaneous">
    <text evidence="3">In the RecBCD complex, RecB has a slow 3'-5' helicase, an exonuclease activity and loads RecA onto ssDNA, RecD has a fast 5'-3' helicase activity, while RecC stimulates the ATPase and processivity of the RecB helicase and contributes to recognition of the Chi site.</text>
</comment>
<dbReference type="PANTHER" id="PTHR43788">
    <property type="entry name" value="DNA2/NAM7 HELICASE FAMILY MEMBER"/>
    <property type="match status" value="1"/>
</dbReference>
<evidence type="ECO:0000313" key="6">
    <source>
        <dbReference type="Proteomes" id="UP000252038"/>
    </source>
</evidence>
<dbReference type="Pfam" id="PF13538">
    <property type="entry name" value="UvrD_C_2"/>
    <property type="match status" value="1"/>
</dbReference>
<dbReference type="GO" id="GO:0017116">
    <property type="term" value="F:single-stranded DNA helicase activity"/>
    <property type="evidence" value="ECO:0007669"/>
    <property type="project" value="TreeGrafter"/>
</dbReference>
<dbReference type="AlphaFoldDB" id="A0A344UKI9"/>
<dbReference type="Pfam" id="PF13245">
    <property type="entry name" value="AAA_19"/>
    <property type="match status" value="1"/>
</dbReference>
<keyword evidence="3" id="KW-0269">Exonuclease</keyword>
<dbReference type="InterPro" id="IPR050534">
    <property type="entry name" value="Coronavir_polyprotein_1ab"/>
</dbReference>
<dbReference type="GO" id="GO:0000724">
    <property type="term" value="P:double-strand break repair via homologous recombination"/>
    <property type="evidence" value="ECO:0007669"/>
    <property type="project" value="UniProtKB-UniRule"/>
</dbReference>
<protein>
    <recommendedName>
        <fullName evidence="3">RecBCD enzyme subunit RecD</fullName>
        <ecNumber evidence="3">5.6.2.3</ecNumber>
    </recommendedName>
    <alternativeName>
        <fullName evidence="3">DNA 5'-3' helicase subunit RecD</fullName>
    </alternativeName>
    <alternativeName>
        <fullName evidence="3">Exonuclease V subunit RecD</fullName>
        <shortName evidence="3">ExoV subunit RecD</shortName>
    </alternativeName>
    <alternativeName>
        <fullName evidence="3">Helicase/nuclease RecBCD subunit RecD</fullName>
    </alternativeName>
</protein>
<comment type="similarity">
    <text evidence="3">Belongs to the RecD family.</text>
</comment>
<evidence type="ECO:0000256" key="3">
    <source>
        <dbReference type="HAMAP-Rule" id="MF_01487"/>
    </source>
</evidence>
<name>A0A344UKI9_9NEIS</name>
<accession>A0A344UKI9</accession>
<dbReference type="HAMAP" id="MF_01487">
    <property type="entry name" value="RecD"/>
    <property type="match status" value="1"/>
</dbReference>
<dbReference type="CDD" id="cd17933">
    <property type="entry name" value="DEXSc_RecD-like"/>
    <property type="match status" value="1"/>
</dbReference>
<keyword evidence="2 3" id="KW-0067">ATP-binding</keyword>
<dbReference type="Gene3D" id="3.40.50.300">
    <property type="entry name" value="P-loop containing nucleotide triphosphate hydrolases"/>
    <property type="match status" value="3"/>
</dbReference>
<dbReference type="SUPFAM" id="SSF52540">
    <property type="entry name" value="P-loop containing nucleoside triphosphate hydrolases"/>
    <property type="match status" value="2"/>
</dbReference>
<evidence type="ECO:0000259" key="4">
    <source>
        <dbReference type="SMART" id="SM00382"/>
    </source>
</evidence>
<keyword evidence="3" id="KW-0378">Hydrolase</keyword>
<evidence type="ECO:0000256" key="1">
    <source>
        <dbReference type="ARBA" id="ARBA00022741"/>
    </source>
</evidence>
<dbReference type="CDD" id="cd18809">
    <property type="entry name" value="SF1_C_RecD"/>
    <property type="match status" value="1"/>
</dbReference>
<proteinExistence type="inferred from homology"/>
<dbReference type="GO" id="GO:0009338">
    <property type="term" value="C:exodeoxyribonuclease V complex"/>
    <property type="evidence" value="ECO:0007669"/>
    <property type="project" value="InterPro"/>
</dbReference>
<dbReference type="PANTHER" id="PTHR43788:SF6">
    <property type="entry name" value="DNA HELICASE B"/>
    <property type="match status" value="1"/>
</dbReference>
<organism evidence="5 6">
    <name type="scientific">Chromobacterium phragmitis</name>
    <dbReference type="NCBI Taxonomy" id="2202141"/>
    <lineage>
        <taxon>Bacteria</taxon>
        <taxon>Pseudomonadati</taxon>
        <taxon>Pseudomonadota</taxon>
        <taxon>Betaproteobacteria</taxon>
        <taxon>Neisseriales</taxon>
        <taxon>Chromobacteriaceae</taxon>
        <taxon>Chromobacterium</taxon>
    </lineage>
</organism>
<keyword evidence="3" id="KW-0413">Isomerase</keyword>
<comment type="function">
    <text evidence="3">A helicase/nuclease that prepares dsDNA breaks (DSB) for recombinational DNA repair. Binds to DSBs and unwinds DNA via a highly rapid and processive ATP-dependent bidirectional helicase activity. Unwinds dsDNA until it encounters a Chi (crossover hotspot instigator) sequence from the 3' direction. Cuts ssDNA a few nucleotides 3' to the Chi site. The properties and activities of the enzyme are changed at Chi. The Chi-altered holoenzyme produces a long 3'-ssDNA overhang and facilitates RecA-binding to the ssDNA for homologous DNA recombination and repair. Holoenzyme degrades any linearized DNA that is unable to undergo homologous recombination. In the holoenzyme this subunit has ssDNA-dependent ATPase and 5'-3' helicase activity. When added to pre-assembled RecBC greatly stimulates nuclease activity and augments holoenzyme processivity. Negatively regulates the RecA-loading ability of RecBCD.</text>
</comment>
<dbReference type="GO" id="GO:0008854">
    <property type="term" value="F:exodeoxyribonuclease V activity"/>
    <property type="evidence" value="ECO:0007669"/>
    <property type="project" value="InterPro"/>
</dbReference>
<dbReference type="KEGG" id="chrb:DK843_16635"/>
<dbReference type="EMBL" id="CP029554">
    <property type="protein sequence ID" value="AXE35787.1"/>
    <property type="molecule type" value="Genomic_DNA"/>
</dbReference>
<dbReference type="GO" id="GO:0016887">
    <property type="term" value="F:ATP hydrolysis activity"/>
    <property type="evidence" value="ECO:0007669"/>
    <property type="project" value="RHEA"/>
</dbReference>
<keyword evidence="3" id="KW-0238">DNA-binding</keyword>
<feature type="domain" description="AAA+ ATPase" evidence="4">
    <location>
        <begin position="136"/>
        <end position="295"/>
    </location>
</feature>
<dbReference type="GO" id="GO:0005524">
    <property type="term" value="F:ATP binding"/>
    <property type="evidence" value="ECO:0007669"/>
    <property type="project" value="UniProtKB-UniRule"/>
</dbReference>
<dbReference type="InterPro" id="IPR027785">
    <property type="entry name" value="UvrD-like_helicase_C"/>
</dbReference>
<evidence type="ECO:0000313" key="5">
    <source>
        <dbReference type="EMBL" id="AXE35787.1"/>
    </source>
</evidence>
<keyword evidence="3" id="KW-0540">Nuclease</keyword>
<dbReference type="InterPro" id="IPR027417">
    <property type="entry name" value="P-loop_NTPase"/>
</dbReference>